<dbReference type="Gene3D" id="3.10.129.10">
    <property type="entry name" value="Hotdog Thioesterase"/>
    <property type="match status" value="1"/>
</dbReference>
<organism evidence="4 5">
    <name type="scientific">Actinomadura physcomitrii</name>
    <dbReference type="NCBI Taxonomy" id="2650748"/>
    <lineage>
        <taxon>Bacteria</taxon>
        <taxon>Bacillati</taxon>
        <taxon>Actinomycetota</taxon>
        <taxon>Actinomycetes</taxon>
        <taxon>Streptosporangiales</taxon>
        <taxon>Thermomonosporaceae</taxon>
        <taxon>Actinomadura</taxon>
    </lineage>
</organism>
<dbReference type="SUPFAM" id="SSF54637">
    <property type="entry name" value="Thioesterase/thiol ester dehydrase-isomerase"/>
    <property type="match status" value="1"/>
</dbReference>
<evidence type="ECO:0000256" key="1">
    <source>
        <dbReference type="ARBA" id="ARBA00005254"/>
    </source>
</evidence>
<evidence type="ECO:0000256" key="2">
    <source>
        <dbReference type="SAM" id="MobiDB-lite"/>
    </source>
</evidence>
<dbReference type="InterPro" id="IPR002539">
    <property type="entry name" value="MaoC-like_dom"/>
</dbReference>
<comment type="similarity">
    <text evidence="1">Belongs to the enoyl-CoA hydratase/isomerase family.</text>
</comment>
<accession>A0A6I4MUN3</accession>
<dbReference type="EMBL" id="WBMS02000061">
    <property type="protein sequence ID" value="MWA07021.1"/>
    <property type="molecule type" value="Genomic_DNA"/>
</dbReference>
<comment type="caution">
    <text evidence="4">The sequence shown here is derived from an EMBL/GenBank/DDBJ whole genome shotgun (WGS) entry which is preliminary data.</text>
</comment>
<reference evidence="4" key="1">
    <citation type="submission" date="2019-12" db="EMBL/GenBank/DDBJ databases">
        <title>Actinomadura physcomitrii sp. nov., a novel actinomycete isolated from moss [Physcomitrium sphaericum (Ludw) Fuernr].</title>
        <authorList>
            <person name="Zhuang X."/>
        </authorList>
    </citation>
    <scope>NUCLEOTIDE SEQUENCE [LARGE SCALE GENOMIC DNA]</scope>
    <source>
        <strain evidence="4">LD22</strain>
    </source>
</reference>
<sequence>MAQCACVLQMAGSSWTVSRPIGIFDKGGAALALLYRLAGGRNPLHSDLAGNFPRPILHGVCSYGNGRRAPLHTVRGADPARFLSTKGRFTRPVIPGDKLTISIWPTEKPRRSNHEQRYAGPRPGPPARVSRPTLTTNTGKRDSTWASSTDG</sequence>
<evidence type="ECO:0000259" key="3">
    <source>
        <dbReference type="Pfam" id="PF01575"/>
    </source>
</evidence>
<feature type="compositionally biased region" description="Polar residues" evidence="2">
    <location>
        <begin position="132"/>
        <end position="151"/>
    </location>
</feature>
<keyword evidence="5" id="KW-1185">Reference proteome</keyword>
<gene>
    <name evidence="4" type="ORF">F8568_043130</name>
</gene>
<dbReference type="Pfam" id="PF01575">
    <property type="entry name" value="MaoC_dehydratas"/>
    <property type="match status" value="1"/>
</dbReference>
<feature type="region of interest" description="Disordered" evidence="2">
    <location>
        <begin position="100"/>
        <end position="151"/>
    </location>
</feature>
<dbReference type="RefSeq" id="WP_151599933.1">
    <property type="nucleotide sequence ID" value="NZ_WBMS02000061.1"/>
</dbReference>
<dbReference type="AlphaFoldDB" id="A0A6I4MUN3"/>
<dbReference type="GO" id="GO:0003857">
    <property type="term" value="F:(3S)-3-hydroxyacyl-CoA dehydrogenase (NAD+) activity"/>
    <property type="evidence" value="ECO:0007669"/>
    <property type="project" value="TreeGrafter"/>
</dbReference>
<dbReference type="Proteomes" id="UP000462055">
    <property type="component" value="Unassembled WGS sequence"/>
</dbReference>
<proteinExistence type="inferred from homology"/>
<dbReference type="PANTHER" id="PTHR13078">
    <property type="entry name" value="PEROXISOMAL MULTIFUNCTIONAL ENZYME TYPE 2-RELATED"/>
    <property type="match status" value="1"/>
</dbReference>
<protein>
    <recommendedName>
        <fullName evidence="3">MaoC-like domain-containing protein</fullName>
    </recommendedName>
</protein>
<dbReference type="GO" id="GO:0006635">
    <property type="term" value="P:fatty acid beta-oxidation"/>
    <property type="evidence" value="ECO:0007669"/>
    <property type="project" value="TreeGrafter"/>
</dbReference>
<evidence type="ECO:0000313" key="4">
    <source>
        <dbReference type="EMBL" id="MWA07021.1"/>
    </source>
</evidence>
<feature type="domain" description="MaoC-like" evidence="3">
    <location>
        <begin position="31"/>
        <end position="112"/>
    </location>
</feature>
<dbReference type="PANTHER" id="PTHR13078:SF56">
    <property type="entry name" value="PEROXISOMAL MULTIFUNCTIONAL ENZYME TYPE 2"/>
    <property type="match status" value="1"/>
</dbReference>
<feature type="compositionally biased region" description="Basic and acidic residues" evidence="2">
    <location>
        <begin position="107"/>
        <end position="117"/>
    </location>
</feature>
<dbReference type="GO" id="GO:0044594">
    <property type="term" value="F:17-beta-hydroxysteroid dehydrogenase (NAD+) activity"/>
    <property type="evidence" value="ECO:0007669"/>
    <property type="project" value="TreeGrafter"/>
</dbReference>
<name>A0A6I4MUN3_9ACTN</name>
<evidence type="ECO:0000313" key="5">
    <source>
        <dbReference type="Proteomes" id="UP000462055"/>
    </source>
</evidence>
<dbReference type="InterPro" id="IPR029069">
    <property type="entry name" value="HotDog_dom_sf"/>
</dbReference>
<dbReference type="GO" id="GO:0004300">
    <property type="term" value="F:enoyl-CoA hydratase activity"/>
    <property type="evidence" value="ECO:0007669"/>
    <property type="project" value="TreeGrafter"/>
</dbReference>